<dbReference type="GO" id="GO:0051701">
    <property type="term" value="P:biological process involved in interaction with host"/>
    <property type="evidence" value="ECO:0007669"/>
    <property type="project" value="TreeGrafter"/>
</dbReference>
<dbReference type="Pfam" id="PF02470">
    <property type="entry name" value="MlaD"/>
    <property type="match status" value="1"/>
</dbReference>
<dbReference type="Proteomes" id="UP000192366">
    <property type="component" value="Unassembled WGS sequence"/>
</dbReference>
<organism evidence="4 5">
    <name type="scientific">Mycolicibacterium bacteremicum</name>
    <name type="common">Mycobacterium bacteremicum</name>
    <dbReference type="NCBI Taxonomy" id="564198"/>
    <lineage>
        <taxon>Bacteria</taxon>
        <taxon>Bacillati</taxon>
        <taxon>Actinomycetota</taxon>
        <taxon>Actinomycetes</taxon>
        <taxon>Mycobacteriales</taxon>
        <taxon>Mycobacteriaceae</taxon>
        <taxon>Mycolicibacterium</taxon>
    </lineage>
</organism>
<evidence type="ECO:0000313" key="5">
    <source>
        <dbReference type="Proteomes" id="UP000192366"/>
    </source>
</evidence>
<dbReference type="RefSeq" id="WP_083059529.1">
    <property type="nucleotide sequence ID" value="NZ_JACKVM010000005.1"/>
</dbReference>
<evidence type="ECO:0000259" key="2">
    <source>
        <dbReference type="Pfam" id="PF02470"/>
    </source>
</evidence>
<dbReference type="InterPro" id="IPR024516">
    <property type="entry name" value="Mce_C"/>
</dbReference>
<dbReference type="STRING" id="564198.BST17_15440"/>
<dbReference type="InterPro" id="IPR052336">
    <property type="entry name" value="MlaD_Phospholipid_Transporter"/>
</dbReference>
<proteinExistence type="predicted"/>
<dbReference type="EMBL" id="MVHJ01000011">
    <property type="protein sequence ID" value="ORA04268.1"/>
    <property type="molecule type" value="Genomic_DNA"/>
</dbReference>
<protein>
    <submittedName>
        <fullName evidence="4">MCE-family protein</fullName>
    </submittedName>
</protein>
<dbReference type="NCBIfam" id="TIGR00996">
    <property type="entry name" value="Mtu_fam_mce"/>
    <property type="match status" value="1"/>
</dbReference>
<keyword evidence="1" id="KW-0472">Membrane</keyword>
<comment type="caution">
    <text evidence="4">The sequence shown here is derived from an EMBL/GenBank/DDBJ whole genome shotgun (WGS) entry which is preliminary data.</text>
</comment>
<dbReference type="Pfam" id="PF11887">
    <property type="entry name" value="Mce4_CUP1"/>
    <property type="match status" value="1"/>
</dbReference>
<reference evidence="4 5" key="1">
    <citation type="submission" date="2017-02" db="EMBL/GenBank/DDBJ databases">
        <title>The new phylogeny of genus Mycobacterium.</title>
        <authorList>
            <person name="Tortoli E."/>
            <person name="Trovato A."/>
            <person name="Cirillo D.M."/>
        </authorList>
    </citation>
    <scope>NUCLEOTIDE SEQUENCE [LARGE SCALE GENOMIC DNA]</scope>
    <source>
        <strain evidence="4 5">DSM 45578</strain>
    </source>
</reference>
<feature type="domain" description="Mammalian cell entry C-terminal" evidence="3">
    <location>
        <begin position="124"/>
        <end position="340"/>
    </location>
</feature>
<evidence type="ECO:0000259" key="3">
    <source>
        <dbReference type="Pfam" id="PF11887"/>
    </source>
</evidence>
<dbReference type="InterPro" id="IPR005693">
    <property type="entry name" value="Mce"/>
</dbReference>
<dbReference type="PANTHER" id="PTHR33371:SF19">
    <property type="entry name" value="MCE-FAMILY PROTEIN MCE4A"/>
    <property type="match status" value="1"/>
</dbReference>
<feature type="transmembrane region" description="Helical" evidence="1">
    <location>
        <begin position="12"/>
        <end position="33"/>
    </location>
</feature>
<evidence type="ECO:0000256" key="1">
    <source>
        <dbReference type="SAM" id="Phobius"/>
    </source>
</evidence>
<dbReference type="OrthoDB" id="3460188at2"/>
<name>A0A1W9YW23_MYCBA</name>
<evidence type="ECO:0000313" key="4">
    <source>
        <dbReference type="EMBL" id="ORA04268.1"/>
    </source>
</evidence>
<gene>
    <name evidence="4" type="ORF">BST17_15440</name>
</gene>
<dbReference type="InterPro" id="IPR003399">
    <property type="entry name" value="Mce/MlaD"/>
</dbReference>
<feature type="domain" description="Mce/MlaD" evidence="2">
    <location>
        <begin position="40"/>
        <end position="117"/>
    </location>
</feature>
<dbReference type="AlphaFoldDB" id="A0A1W9YW23"/>
<sequence>MSDGTAKRSHVRIAAAILATIVVIAVVLTYLFFTAAFTATDTVTVTSQRAGLVMERDAKVKYRGIQIGKVANIEYAGDQAKLTLSIERNQMRFIPSNAVVKIGGTTVFGAKSVEFLPPEQPRDTTLQAGTNIQASDVQLEVNTLFQTLTDVLHKVDPVNLNATVTALGEGLRGNGEDLGVAMSGLNSYLAQLNPKLPTVQEDLRKTAVVADIYGDAGPDLATVLDNAPRLAQTIVDEQDNLNATLLAATGLAQNGTATLEPAADDYIAAIQRLRAPLKVAGDYSPVIGCLLQGVRQAVNRFAPIIGGIRPGLFVSSSFLPGAPAYTYPESLPIVNASGGPNCRGLPNVPSKQFGGSWFHTPFLVTDNAYVPYQPNTELQFNAPSTLQFLFNGAFAERDDF</sequence>
<dbReference type="GO" id="GO:0005576">
    <property type="term" value="C:extracellular region"/>
    <property type="evidence" value="ECO:0007669"/>
    <property type="project" value="TreeGrafter"/>
</dbReference>
<keyword evidence="1" id="KW-0812">Transmembrane</keyword>
<accession>A0A1W9YW23</accession>
<dbReference type="PANTHER" id="PTHR33371">
    <property type="entry name" value="INTERMEMBRANE PHOSPHOLIPID TRANSPORT SYSTEM BINDING PROTEIN MLAD-RELATED"/>
    <property type="match status" value="1"/>
</dbReference>
<keyword evidence="1" id="KW-1133">Transmembrane helix</keyword>
<keyword evidence="5" id="KW-1185">Reference proteome</keyword>